<proteinExistence type="inferred from homology"/>
<feature type="region of interest" description="Disordered" evidence="4">
    <location>
        <begin position="28"/>
        <end position="65"/>
    </location>
</feature>
<organism evidence="7 8">
    <name type="scientific">Levilinea saccharolytica</name>
    <dbReference type="NCBI Taxonomy" id="229921"/>
    <lineage>
        <taxon>Bacteria</taxon>
        <taxon>Bacillati</taxon>
        <taxon>Chloroflexota</taxon>
        <taxon>Anaerolineae</taxon>
        <taxon>Anaerolineales</taxon>
        <taxon>Anaerolineaceae</taxon>
        <taxon>Levilinea</taxon>
    </lineage>
</organism>
<dbReference type="OrthoDB" id="137511at2"/>
<dbReference type="GO" id="GO:1904680">
    <property type="term" value="F:peptide transmembrane transporter activity"/>
    <property type="evidence" value="ECO:0007669"/>
    <property type="project" value="TreeGrafter"/>
</dbReference>
<reference evidence="7 8" key="1">
    <citation type="submission" date="2015-07" db="EMBL/GenBank/DDBJ databases">
        <title>Genome sequence of Levilinea saccharolytica DSM 16555.</title>
        <authorList>
            <person name="Hemp J."/>
            <person name="Ward L.M."/>
            <person name="Pace L.A."/>
            <person name="Fischer W.W."/>
        </authorList>
    </citation>
    <scope>NUCLEOTIDE SEQUENCE [LARGE SCALE GENOMIC DNA]</scope>
    <source>
        <strain evidence="7 8">KIBI-1</strain>
    </source>
</reference>
<feature type="signal peptide" evidence="5">
    <location>
        <begin position="1"/>
        <end position="27"/>
    </location>
</feature>
<gene>
    <name evidence="7" type="ORF">ADN01_16470</name>
</gene>
<dbReference type="CDD" id="cd08513">
    <property type="entry name" value="PBP2_thermophilic_Hb8_like"/>
    <property type="match status" value="1"/>
</dbReference>
<sequence length="584" mass="63183">MKTLKHILALVVLASVLLAACQPAAPAAPAAPAEQPSAAPAEKPTDIPAPTAAPTTDPNAVVPGGKIVIGTPQEPGVLNPLLQASSVEDWVSAMIIEGLVLVDPAGKYQPVLAKELPTATADGLTITWKLKEGVKFSDGSDFNCDDVKFTLDAVLSDASQASTSGYKDIETLTCVDPFTVEAKFTKVYAPYMRLFNFILPDNAGKLEDLDNWAFNRAPIGTGPWVLKEWKAGDQIILEKNASFREEGKPYLDSVIIKILPSRETGMQLLGTSEINVLWDLVESDFPALEKLADKNVGYAGAVTGENELLLLNFGVTDGSAPADATNAPHPILSDLKVREALQMATDKQAIVDALLSGNVKIGSTVLPAGDFACPQEPSVYDMEKAAALLDEAGWKMGSDNVREKDGVKMELKITSSSGNQLREQTEQVLQKMWEPLGVKLVIENVPSDTLFAGWSSGGLRKVGKFDILLYTTGPFGGDPDSHLFSNYHSLSIPSKDNEGSGSNYSRYSNPDVDAWLDEASATTDMAKRAELYCNVAGQINKDLPRIFLYERLLLSGYNKSLQNFQISPSFVDLSWETQNWWLKK</sequence>
<comment type="caution">
    <text evidence="7">The sequence shown here is derived from an EMBL/GenBank/DDBJ whole genome shotgun (WGS) entry which is preliminary data.</text>
</comment>
<dbReference type="STRING" id="229921.ADN01_16470"/>
<evidence type="ECO:0000256" key="5">
    <source>
        <dbReference type="SAM" id="SignalP"/>
    </source>
</evidence>
<evidence type="ECO:0000256" key="2">
    <source>
        <dbReference type="ARBA" id="ARBA00022448"/>
    </source>
</evidence>
<dbReference type="InterPro" id="IPR030678">
    <property type="entry name" value="Peptide/Ni-bd"/>
</dbReference>
<name>A0A0P6XVJ7_9CHLR</name>
<comment type="similarity">
    <text evidence="1">Belongs to the bacterial solute-binding protein 5 family.</text>
</comment>
<dbReference type="SUPFAM" id="SSF53850">
    <property type="entry name" value="Periplasmic binding protein-like II"/>
    <property type="match status" value="1"/>
</dbReference>
<evidence type="ECO:0000256" key="1">
    <source>
        <dbReference type="ARBA" id="ARBA00005695"/>
    </source>
</evidence>
<evidence type="ECO:0000256" key="4">
    <source>
        <dbReference type="SAM" id="MobiDB-lite"/>
    </source>
</evidence>
<evidence type="ECO:0000313" key="7">
    <source>
        <dbReference type="EMBL" id="KPL77478.1"/>
    </source>
</evidence>
<feature type="chain" id="PRO_5006133242" evidence="5">
    <location>
        <begin position="28"/>
        <end position="584"/>
    </location>
</feature>
<dbReference type="PIRSF" id="PIRSF002741">
    <property type="entry name" value="MppA"/>
    <property type="match status" value="1"/>
</dbReference>
<dbReference type="Gene3D" id="3.40.190.10">
    <property type="entry name" value="Periplasmic binding protein-like II"/>
    <property type="match status" value="1"/>
</dbReference>
<feature type="compositionally biased region" description="Low complexity" evidence="4">
    <location>
        <begin position="28"/>
        <end position="63"/>
    </location>
</feature>
<dbReference type="PATRIC" id="fig|229921.5.peg.2738"/>
<evidence type="ECO:0000259" key="6">
    <source>
        <dbReference type="Pfam" id="PF00496"/>
    </source>
</evidence>
<keyword evidence="2" id="KW-0813">Transport</keyword>
<dbReference type="Gene3D" id="3.10.105.10">
    <property type="entry name" value="Dipeptide-binding Protein, Domain 3"/>
    <property type="match status" value="1"/>
</dbReference>
<dbReference type="PANTHER" id="PTHR30290">
    <property type="entry name" value="PERIPLASMIC BINDING COMPONENT OF ABC TRANSPORTER"/>
    <property type="match status" value="1"/>
</dbReference>
<dbReference type="InterPro" id="IPR000914">
    <property type="entry name" value="SBP_5_dom"/>
</dbReference>
<dbReference type="EMBL" id="LGCM01000060">
    <property type="protein sequence ID" value="KPL77478.1"/>
    <property type="molecule type" value="Genomic_DNA"/>
</dbReference>
<dbReference type="AlphaFoldDB" id="A0A0P6XVJ7"/>
<dbReference type="Pfam" id="PF00496">
    <property type="entry name" value="SBP_bac_5"/>
    <property type="match status" value="1"/>
</dbReference>
<dbReference type="GO" id="GO:0015833">
    <property type="term" value="P:peptide transport"/>
    <property type="evidence" value="ECO:0007669"/>
    <property type="project" value="TreeGrafter"/>
</dbReference>
<keyword evidence="3 5" id="KW-0732">Signal</keyword>
<dbReference type="GO" id="GO:0043190">
    <property type="term" value="C:ATP-binding cassette (ABC) transporter complex"/>
    <property type="evidence" value="ECO:0007669"/>
    <property type="project" value="InterPro"/>
</dbReference>
<dbReference type="InterPro" id="IPR039424">
    <property type="entry name" value="SBP_5"/>
</dbReference>
<dbReference type="Proteomes" id="UP000050501">
    <property type="component" value="Unassembled WGS sequence"/>
</dbReference>
<evidence type="ECO:0000313" key="8">
    <source>
        <dbReference type="Proteomes" id="UP000050501"/>
    </source>
</evidence>
<dbReference type="GO" id="GO:0042597">
    <property type="term" value="C:periplasmic space"/>
    <property type="evidence" value="ECO:0007669"/>
    <property type="project" value="UniProtKB-ARBA"/>
</dbReference>
<feature type="domain" description="Solute-binding protein family 5" evidence="6">
    <location>
        <begin position="107"/>
        <end position="489"/>
    </location>
</feature>
<keyword evidence="8" id="KW-1185">Reference proteome</keyword>
<dbReference type="PANTHER" id="PTHR30290:SF9">
    <property type="entry name" value="OLIGOPEPTIDE-BINDING PROTEIN APPA"/>
    <property type="match status" value="1"/>
</dbReference>
<accession>A0A0P6XVJ7</accession>
<evidence type="ECO:0000256" key="3">
    <source>
        <dbReference type="ARBA" id="ARBA00022729"/>
    </source>
</evidence>
<protein>
    <submittedName>
        <fullName evidence="7">ABC transporter substrate-binding protein</fullName>
    </submittedName>
</protein>
<dbReference type="RefSeq" id="WP_062419179.1">
    <property type="nucleotide sequence ID" value="NZ_DF967974.1"/>
</dbReference>
<dbReference type="PROSITE" id="PS51257">
    <property type="entry name" value="PROKAR_LIPOPROTEIN"/>
    <property type="match status" value="1"/>
</dbReference>